<accession>A0A975W8P9</accession>
<feature type="transmembrane region" description="Helical" evidence="2">
    <location>
        <begin position="53"/>
        <end position="71"/>
    </location>
</feature>
<dbReference type="InterPro" id="IPR000792">
    <property type="entry name" value="Tscrpt_reg_LuxR_C"/>
</dbReference>
<reference evidence="4 5" key="1">
    <citation type="submission" date="2016-10" db="EMBL/GenBank/DDBJ databases">
        <authorList>
            <person name="Varghese N."/>
            <person name="Submissions S."/>
        </authorList>
    </citation>
    <scope>NUCLEOTIDE SEQUENCE [LARGE SCALE GENOMIC DNA]</scope>
    <source>
        <strain evidence="4 5">FF3</strain>
    </source>
</reference>
<evidence type="ECO:0000256" key="1">
    <source>
        <dbReference type="SAM" id="MobiDB-lite"/>
    </source>
</evidence>
<comment type="caution">
    <text evidence="4">The sequence shown here is derived from an EMBL/GenBank/DDBJ whole genome shotgun (WGS) entry which is preliminary data.</text>
</comment>
<dbReference type="GO" id="GO:0006355">
    <property type="term" value="P:regulation of DNA-templated transcription"/>
    <property type="evidence" value="ECO:0007669"/>
    <property type="project" value="InterPro"/>
</dbReference>
<dbReference type="Proteomes" id="UP000182932">
    <property type="component" value="Unassembled WGS sequence"/>
</dbReference>
<dbReference type="EMBL" id="FNYY01000003">
    <property type="protein sequence ID" value="SEJ13792.1"/>
    <property type="molecule type" value="Genomic_DNA"/>
</dbReference>
<dbReference type="GO" id="GO:0003677">
    <property type="term" value="F:DNA binding"/>
    <property type="evidence" value="ECO:0007669"/>
    <property type="project" value="InterPro"/>
</dbReference>
<gene>
    <name evidence="4" type="ORF">SAMN04487940_103323</name>
</gene>
<keyword evidence="5" id="KW-1185">Reference proteome</keyword>
<evidence type="ECO:0000256" key="2">
    <source>
        <dbReference type="SAM" id="Phobius"/>
    </source>
</evidence>
<evidence type="ECO:0000313" key="4">
    <source>
        <dbReference type="EMBL" id="SEJ13792.1"/>
    </source>
</evidence>
<dbReference type="InterPro" id="IPR036388">
    <property type="entry name" value="WH-like_DNA-bd_sf"/>
</dbReference>
<dbReference type="AlphaFoldDB" id="A0A975W8P9"/>
<sequence length="205" mass="22094">MTYTGTMAPTTTQQPRTLALAILAQLLSAGYFVGDVIYDLLTEEWTAPEEADLIPEALITLTLVLAIFFQVRYLRMLLQRKTALERQVSIAAGELHQVMQRHFEAWALTPAESDVALFTLKGLTIPEIAGHRGSAEGTVKSQLNAIYRKAGVSGRGALLSLLIEDLMRAPLLTGTGAIAPVQSLPGADRPLPSEPHPAKSHAGLT</sequence>
<evidence type="ECO:0000313" key="5">
    <source>
        <dbReference type="Proteomes" id="UP000182932"/>
    </source>
</evidence>
<feature type="domain" description="HTH luxR-type" evidence="3">
    <location>
        <begin position="105"/>
        <end position="162"/>
    </location>
</feature>
<dbReference type="SMART" id="SM00421">
    <property type="entry name" value="HTH_LUXR"/>
    <property type="match status" value="1"/>
</dbReference>
<protein>
    <submittedName>
        <fullName evidence="4">Regulatory protein, luxR family</fullName>
    </submittedName>
</protein>
<dbReference type="SUPFAM" id="SSF46894">
    <property type="entry name" value="C-terminal effector domain of the bipartite response regulators"/>
    <property type="match status" value="1"/>
</dbReference>
<evidence type="ECO:0000259" key="3">
    <source>
        <dbReference type="SMART" id="SM00421"/>
    </source>
</evidence>
<feature type="region of interest" description="Disordered" evidence="1">
    <location>
        <begin position="183"/>
        <end position="205"/>
    </location>
</feature>
<keyword evidence="2" id="KW-0812">Transmembrane</keyword>
<proteinExistence type="predicted"/>
<keyword evidence="2" id="KW-1133">Transmembrane helix</keyword>
<organism evidence="4 5">
    <name type="scientific">Marinovum algicola</name>
    <dbReference type="NCBI Taxonomy" id="42444"/>
    <lineage>
        <taxon>Bacteria</taxon>
        <taxon>Pseudomonadati</taxon>
        <taxon>Pseudomonadota</taxon>
        <taxon>Alphaproteobacteria</taxon>
        <taxon>Rhodobacterales</taxon>
        <taxon>Roseobacteraceae</taxon>
        <taxon>Marinovum</taxon>
    </lineage>
</organism>
<keyword evidence="2" id="KW-0472">Membrane</keyword>
<dbReference type="Gene3D" id="1.10.10.10">
    <property type="entry name" value="Winged helix-like DNA-binding domain superfamily/Winged helix DNA-binding domain"/>
    <property type="match status" value="1"/>
</dbReference>
<dbReference type="InterPro" id="IPR016032">
    <property type="entry name" value="Sig_transdc_resp-reg_C-effctor"/>
</dbReference>
<name>A0A975W8P9_9RHOB</name>